<evidence type="ECO:0000313" key="1">
    <source>
        <dbReference type="EMBL" id="PNT66447.1"/>
    </source>
</evidence>
<dbReference type="Gramene" id="PNT66447">
    <property type="protein sequence ID" value="PNT66447"/>
    <property type="gene ID" value="BRADI_3g11592v3"/>
</dbReference>
<gene>
    <name evidence="1" type="ORF">BRADI_3g11592v3</name>
</gene>
<proteinExistence type="predicted"/>
<name>A0A2K2CWP3_BRADI</name>
<dbReference type="Proteomes" id="UP000008810">
    <property type="component" value="Chromosome 3"/>
</dbReference>
<protein>
    <submittedName>
        <fullName evidence="1 2">Uncharacterized protein</fullName>
    </submittedName>
</protein>
<sequence length="105" mass="11206">MFPWRIFSGHRALGQSALPEGKACGLPAARFRGWTLEVGGQRIQRQRRSRHNVVGVLELGHGGGVWSLILQGHLGALGACRGVSPCGRVPHGDTEGPAVLVLPRL</sequence>
<reference evidence="2" key="3">
    <citation type="submission" date="2018-08" db="UniProtKB">
        <authorList>
            <consortium name="EnsemblPlants"/>
        </authorList>
    </citation>
    <scope>IDENTIFICATION</scope>
    <source>
        <strain evidence="2">cv. Bd21</strain>
    </source>
</reference>
<dbReference type="AlphaFoldDB" id="A0A2K2CWP3"/>
<organism evidence="1">
    <name type="scientific">Brachypodium distachyon</name>
    <name type="common">Purple false brome</name>
    <name type="synonym">Trachynia distachya</name>
    <dbReference type="NCBI Taxonomy" id="15368"/>
    <lineage>
        <taxon>Eukaryota</taxon>
        <taxon>Viridiplantae</taxon>
        <taxon>Streptophyta</taxon>
        <taxon>Embryophyta</taxon>
        <taxon>Tracheophyta</taxon>
        <taxon>Spermatophyta</taxon>
        <taxon>Magnoliopsida</taxon>
        <taxon>Liliopsida</taxon>
        <taxon>Poales</taxon>
        <taxon>Poaceae</taxon>
        <taxon>BOP clade</taxon>
        <taxon>Pooideae</taxon>
        <taxon>Stipodae</taxon>
        <taxon>Brachypodieae</taxon>
        <taxon>Brachypodium</taxon>
    </lineage>
</organism>
<dbReference type="EMBL" id="CM000882">
    <property type="protein sequence ID" value="PNT66447.1"/>
    <property type="molecule type" value="Genomic_DNA"/>
</dbReference>
<dbReference type="EnsemblPlants" id="PNT66447">
    <property type="protein sequence ID" value="PNT66447"/>
    <property type="gene ID" value="BRADI_3g11592v3"/>
</dbReference>
<keyword evidence="3" id="KW-1185">Reference proteome</keyword>
<reference evidence="1" key="2">
    <citation type="submission" date="2017-06" db="EMBL/GenBank/DDBJ databases">
        <title>WGS assembly of Brachypodium distachyon.</title>
        <authorList>
            <consortium name="The International Brachypodium Initiative"/>
            <person name="Lucas S."/>
            <person name="Harmon-Smith M."/>
            <person name="Lail K."/>
            <person name="Tice H."/>
            <person name="Grimwood J."/>
            <person name="Bruce D."/>
            <person name="Barry K."/>
            <person name="Shu S."/>
            <person name="Lindquist E."/>
            <person name="Wang M."/>
            <person name="Pitluck S."/>
            <person name="Vogel J.P."/>
            <person name="Garvin D.F."/>
            <person name="Mockler T.C."/>
            <person name="Schmutz J."/>
            <person name="Rokhsar D."/>
            <person name="Bevan M.W."/>
        </authorList>
    </citation>
    <scope>NUCLEOTIDE SEQUENCE</scope>
    <source>
        <strain evidence="1">Bd21</strain>
    </source>
</reference>
<accession>A0A2K2CWP3</accession>
<evidence type="ECO:0000313" key="2">
    <source>
        <dbReference type="EnsemblPlants" id="PNT66447"/>
    </source>
</evidence>
<dbReference type="InParanoid" id="A0A2K2CWP3"/>
<evidence type="ECO:0000313" key="3">
    <source>
        <dbReference type="Proteomes" id="UP000008810"/>
    </source>
</evidence>
<reference evidence="1 2" key="1">
    <citation type="journal article" date="2010" name="Nature">
        <title>Genome sequencing and analysis of the model grass Brachypodium distachyon.</title>
        <authorList>
            <consortium name="International Brachypodium Initiative"/>
        </authorList>
    </citation>
    <scope>NUCLEOTIDE SEQUENCE [LARGE SCALE GENOMIC DNA]</scope>
    <source>
        <strain evidence="1 2">Bd21</strain>
    </source>
</reference>